<dbReference type="InParanoid" id="A0A6P8H927"/>
<dbReference type="RefSeq" id="XP_031548935.1">
    <property type="nucleotide sequence ID" value="XM_031693075.1"/>
</dbReference>
<accession>A0A6P8H927</accession>
<protein>
    <submittedName>
        <fullName evidence="2">Uncharacterized protein LOC116286533</fullName>
    </submittedName>
</protein>
<dbReference type="AlphaFoldDB" id="A0A6P8H927"/>
<proteinExistence type="predicted"/>
<evidence type="ECO:0000313" key="1">
    <source>
        <dbReference type="Proteomes" id="UP000515163"/>
    </source>
</evidence>
<sequence length="429" mass="49045">MAEKLLTKFAKENFGHTEYIPAVHGRCSSIKPSTLIIKRKRAWWKKPFHHSEMIVLSELEKYVDENFKKFYTEVAESLLTKSEKKLKKKEIAEVVEKHSVSLKTLDYAKIECETNCNMGDMELGNIDEIYYEDTDLRSLLENAILSNKKLSPYSKQKMYIVTGVVYSSMFKVIGKRETSFGINGQIAFKSKLGGWMTRVGSLRGGCSNIKCKAALVSRTKKAPILFTISPVEYDEQAKKLKLPNDVFVGNIIARGKCSLGKLEDKIHELAHVTEEETEEQEQLLSELFQIAKIEAKIEAIERLLMSVNTRDEREVLVVKFLYMLERLLSEKGQKLYLDGCYFPETDSEKDFFTELGLCLDGANVSAPEEDLLQNVQDYGLILKFIAASNQEELDELDKILIEGKRDDKEVAETQEQLKKQQAEEQEIVC</sequence>
<keyword evidence="1" id="KW-1185">Reference proteome</keyword>
<dbReference type="KEGG" id="aten:116286533"/>
<name>A0A6P8H927_ACTTE</name>
<organism evidence="1 2">
    <name type="scientific">Actinia tenebrosa</name>
    <name type="common">Australian red waratah sea anemone</name>
    <dbReference type="NCBI Taxonomy" id="6105"/>
    <lineage>
        <taxon>Eukaryota</taxon>
        <taxon>Metazoa</taxon>
        <taxon>Cnidaria</taxon>
        <taxon>Anthozoa</taxon>
        <taxon>Hexacorallia</taxon>
        <taxon>Actiniaria</taxon>
        <taxon>Actiniidae</taxon>
        <taxon>Actinia</taxon>
    </lineage>
</organism>
<dbReference type="GeneID" id="116286533"/>
<gene>
    <name evidence="2" type="primary">LOC116286533</name>
</gene>
<dbReference type="Proteomes" id="UP000515163">
    <property type="component" value="Unplaced"/>
</dbReference>
<dbReference type="OrthoDB" id="5984734at2759"/>
<reference evidence="2" key="1">
    <citation type="submission" date="2025-08" db="UniProtKB">
        <authorList>
            <consortium name="RefSeq"/>
        </authorList>
    </citation>
    <scope>IDENTIFICATION</scope>
    <source>
        <tissue evidence="2">Tentacle</tissue>
    </source>
</reference>
<evidence type="ECO:0000313" key="2">
    <source>
        <dbReference type="RefSeq" id="XP_031548935.1"/>
    </source>
</evidence>